<dbReference type="Proteomes" id="UP000242287">
    <property type="component" value="Unassembled WGS sequence"/>
</dbReference>
<dbReference type="STRING" id="703135.A0A2A9NM15"/>
<evidence type="ECO:0008006" key="3">
    <source>
        <dbReference type="Google" id="ProtNLM"/>
    </source>
</evidence>
<reference evidence="1 2" key="1">
    <citation type="submission" date="2014-02" db="EMBL/GenBank/DDBJ databases">
        <title>Transposable element dynamics among asymbiotic and ectomycorrhizal Amanita fungi.</title>
        <authorList>
            <consortium name="DOE Joint Genome Institute"/>
            <person name="Hess J."/>
            <person name="Skrede I."/>
            <person name="Wolfe B."/>
            <person name="LaButti K."/>
            <person name="Ohm R.A."/>
            <person name="Grigoriev I.V."/>
            <person name="Pringle A."/>
        </authorList>
    </citation>
    <scope>NUCLEOTIDE SEQUENCE [LARGE SCALE GENOMIC DNA]</scope>
    <source>
        <strain evidence="1 2">SKay4041</strain>
    </source>
</reference>
<evidence type="ECO:0000313" key="2">
    <source>
        <dbReference type="Proteomes" id="UP000242287"/>
    </source>
</evidence>
<dbReference type="OrthoDB" id="544685at2759"/>
<sequence length="558" mass="61137">MESFKDDGRGGNITVLFGGKVLVIDVDLAVDQRHPEKRRLDVVGVKTSYAATNDSANNNSNGSPYLDKFLAGSIQRFLSDVQDGDIPIDIVVAAKRAELILDQLRYLVLLDGLAAKKGGGGVKWFVDLDQLFPMLEGLAKEEAVVIATSLAQPNAPLDILLHRGHALPIPYLNCPSLSFLVYLSPAAYLSVLFQNRHSGNLNDPSQIPMDIDIALLRKYLMYHPKGATIATLVLSTHSGPQLFPAAMSLPSLTPKPIFPLALKGSELEHVFLEASTMLQAPADSSSPVQHYTWVLDFTAGGHQRGVIMSQSRMRDIETIVNPLGDMSTLQSIGILAYQPASWVSLLLNPENPLSSDKYIATYQSPGRMHPPLILRLTAPDEPGFIIQKVPVHSMKEVWGILEVVRDQCWLNETLLSCQWSAVMDAKSSDSPKETEATEEELDTILTGAMVPNRIPVNLYMPLHDPATDSIFASALETMSIVQMPSRRPRIVLTSPERPPMSGLVEISVVYDETKPRGICVEVNGAMGAEFNHHELEEVCRRGGTLGLPGRIWIKSQTS</sequence>
<organism evidence="1 2">
    <name type="scientific">Amanita thiersii Skay4041</name>
    <dbReference type="NCBI Taxonomy" id="703135"/>
    <lineage>
        <taxon>Eukaryota</taxon>
        <taxon>Fungi</taxon>
        <taxon>Dikarya</taxon>
        <taxon>Basidiomycota</taxon>
        <taxon>Agaricomycotina</taxon>
        <taxon>Agaricomycetes</taxon>
        <taxon>Agaricomycetidae</taxon>
        <taxon>Agaricales</taxon>
        <taxon>Pluteineae</taxon>
        <taxon>Amanitaceae</taxon>
        <taxon>Amanita</taxon>
    </lineage>
</organism>
<protein>
    <recommendedName>
        <fullName evidence="3">Mediator complex subunit 1</fullName>
    </recommendedName>
</protein>
<proteinExistence type="predicted"/>
<gene>
    <name evidence="1" type="ORF">AMATHDRAFT_57707</name>
</gene>
<name>A0A2A9NM15_9AGAR</name>
<evidence type="ECO:0000313" key="1">
    <source>
        <dbReference type="EMBL" id="PFH52025.1"/>
    </source>
</evidence>
<accession>A0A2A9NM15</accession>
<dbReference type="AlphaFoldDB" id="A0A2A9NM15"/>
<dbReference type="EMBL" id="KZ301982">
    <property type="protein sequence ID" value="PFH52025.1"/>
    <property type="molecule type" value="Genomic_DNA"/>
</dbReference>
<keyword evidence="2" id="KW-1185">Reference proteome</keyword>